<feature type="compositionally biased region" description="Basic and acidic residues" evidence="1">
    <location>
        <begin position="493"/>
        <end position="512"/>
    </location>
</feature>
<name>A0A5R8NES0_9NOCA</name>
<proteinExistence type="predicted"/>
<feature type="compositionally biased region" description="Low complexity" evidence="1">
    <location>
        <begin position="478"/>
        <end position="492"/>
    </location>
</feature>
<sequence>MARIFARRKPAVTAAVQPVRDPAKAFRTQLGKTGTGAWQPESWEMYELCGELRYICTWVSSALSRCRLVGSEIDPETGRPTGSTTNARVNAIVRDIAGGPTGQSQILKRFGVFLTVPGEGWVAVLTRRSGSRNADDALIEEWHLLDRSEIKSKAGGDIVLVLADGSEHDFDPTRDVLFRVYLPHPRNSQEADSPTRSALPALREIVQTTTTIRHAGKSRLIGGKILFVPQEMSLPKAQGAPTAAPVDPDAPNLPAPPPDLVDASPQDLQDLLFEVAKAAADDPDAAAAHLPIVASTPGEWNDKVNLIDLHSDINKEQLEIREAAIRRLALAMDIPPEQLLGLAEMNHWNAWAMREDTVATHIVPLLETIADAVTTALLRPVLERINKDEGTTLDPDAFVVWYDTTPLTQDPDRKDEALQANERGALTNTSLLKHLGFNPEEDGYNLESAEGWQQLARDQAARKPELIPVLAPLLGAPQELPAGAPAQPAPARRAIEAPRDEAPAEPGDDRDIAASVEPARAVATLLLTRALELASKRRSTRADLDLAANEDIPLWQLHTRLTPAQPEEVPKLIAGFDSGLTTDIATSVGLDPHRLRLLVRERATLALTTARTVSIGDDITAAMR</sequence>
<accession>A0A5R8NES0</accession>
<dbReference type="AlphaFoldDB" id="A0A5R8NES0"/>
<evidence type="ECO:0000313" key="2">
    <source>
        <dbReference type="EMBL" id="TLF74043.1"/>
    </source>
</evidence>
<evidence type="ECO:0000313" key="3">
    <source>
        <dbReference type="Proteomes" id="UP000306378"/>
    </source>
</evidence>
<organism evidence="2 3">
    <name type="scientific">Nocardia cyriacigeorgica</name>
    <dbReference type="NCBI Taxonomy" id="135487"/>
    <lineage>
        <taxon>Bacteria</taxon>
        <taxon>Bacillati</taxon>
        <taxon>Actinomycetota</taxon>
        <taxon>Actinomycetes</taxon>
        <taxon>Mycobacteriales</taxon>
        <taxon>Nocardiaceae</taxon>
        <taxon>Nocardia</taxon>
    </lineage>
</organism>
<evidence type="ECO:0000256" key="1">
    <source>
        <dbReference type="SAM" id="MobiDB-lite"/>
    </source>
</evidence>
<protein>
    <submittedName>
        <fullName evidence="2">Phage portal protein</fullName>
    </submittedName>
</protein>
<gene>
    <name evidence="2" type="ORF">FEK34_25310</name>
</gene>
<dbReference type="Proteomes" id="UP000306378">
    <property type="component" value="Unassembled WGS sequence"/>
</dbReference>
<reference evidence="2 3" key="1">
    <citation type="submission" date="2019-05" db="EMBL/GenBank/DDBJ databases">
        <title>Genomes sequences of two Nocardia cyriacigeorgica environmental isolates, type strains Nocardia asteroides ATCC 19247 and Nocardia cyriacigeorgica DSM 44484.</title>
        <authorList>
            <person name="Vautrin F."/>
            <person name="Bergeron E."/>
            <person name="Dubost A."/>
            <person name="Abrouk D."/>
            <person name="Rodriguez Nava V."/>
            <person name="Pujic P."/>
        </authorList>
    </citation>
    <scope>NUCLEOTIDE SEQUENCE [LARGE SCALE GENOMIC DNA]</scope>
    <source>
        <strain evidence="2 3">EML 446</strain>
    </source>
</reference>
<feature type="region of interest" description="Disordered" evidence="1">
    <location>
        <begin position="478"/>
        <end position="512"/>
    </location>
</feature>
<comment type="caution">
    <text evidence="2">The sequence shown here is derived from an EMBL/GenBank/DDBJ whole genome shotgun (WGS) entry which is preliminary data.</text>
</comment>
<dbReference type="RefSeq" id="WP_138451707.1">
    <property type="nucleotide sequence ID" value="NZ_VBUT01000011.1"/>
</dbReference>
<dbReference type="EMBL" id="VBUT01000011">
    <property type="protein sequence ID" value="TLF74043.1"/>
    <property type="molecule type" value="Genomic_DNA"/>
</dbReference>